<protein>
    <recommendedName>
        <fullName evidence="1">Antitoxin FitA-like ribbon-helix-helix domain-containing protein</fullName>
    </recommendedName>
</protein>
<gene>
    <name evidence="2" type="ORF">V2H45_11830</name>
</gene>
<dbReference type="Proteomes" id="UP001333818">
    <property type="component" value="Unassembled WGS sequence"/>
</dbReference>
<name>A0AAW9PSM4_9CYAN</name>
<dbReference type="InterPro" id="IPR053853">
    <property type="entry name" value="FitA-like_RHH"/>
</dbReference>
<comment type="caution">
    <text evidence="2">The sequence shown here is derived from an EMBL/GenBank/DDBJ whole genome shotgun (WGS) entry which is preliminary data.</text>
</comment>
<evidence type="ECO:0000313" key="2">
    <source>
        <dbReference type="EMBL" id="MEE3717442.1"/>
    </source>
</evidence>
<accession>A0AAW9PSM4</accession>
<dbReference type="EMBL" id="JAZBJZ010000042">
    <property type="protein sequence ID" value="MEE3717442.1"/>
    <property type="molecule type" value="Genomic_DNA"/>
</dbReference>
<evidence type="ECO:0000259" key="1">
    <source>
        <dbReference type="Pfam" id="PF22513"/>
    </source>
</evidence>
<dbReference type="GO" id="GO:0006355">
    <property type="term" value="P:regulation of DNA-templated transcription"/>
    <property type="evidence" value="ECO:0007669"/>
    <property type="project" value="InterPro"/>
</dbReference>
<reference evidence="2" key="1">
    <citation type="submission" date="2024-01" db="EMBL/GenBank/DDBJ databases">
        <title>Bank of Algae and Cyanobacteria of the Azores (BACA) strain genomes.</title>
        <authorList>
            <person name="Luz R."/>
            <person name="Cordeiro R."/>
            <person name="Fonseca A."/>
            <person name="Goncalves V."/>
        </authorList>
    </citation>
    <scope>NUCLEOTIDE SEQUENCE</scope>
    <source>
        <strain evidence="2">BACA0141</strain>
    </source>
</reference>
<feature type="domain" description="Antitoxin FitA-like ribbon-helix-helix" evidence="1">
    <location>
        <begin position="4"/>
        <end position="40"/>
    </location>
</feature>
<dbReference type="SUPFAM" id="SSF47598">
    <property type="entry name" value="Ribbon-helix-helix"/>
    <property type="match status" value="1"/>
</dbReference>
<sequence length="98" mass="11252">MTKVIITDLDPIVIKKLQKQAVQRGRSLEAELKYLIESAVLNPYQFAANLPLIPLEDLQQSVQKSLKESGYDSREKIIELVQEVKKEIANERESFKPQ</sequence>
<dbReference type="RefSeq" id="WP_330483871.1">
    <property type="nucleotide sequence ID" value="NZ_JAZBJZ010000042.1"/>
</dbReference>
<organism evidence="2 3">
    <name type="scientific">Tumidithrix elongata BACA0141</name>
    <dbReference type="NCBI Taxonomy" id="2716417"/>
    <lineage>
        <taxon>Bacteria</taxon>
        <taxon>Bacillati</taxon>
        <taxon>Cyanobacteriota</taxon>
        <taxon>Cyanophyceae</taxon>
        <taxon>Pseudanabaenales</taxon>
        <taxon>Pseudanabaenaceae</taxon>
        <taxon>Tumidithrix</taxon>
        <taxon>Tumidithrix elongata</taxon>
    </lineage>
</organism>
<keyword evidence="3" id="KW-1185">Reference proteome</keyword>
<evidence type="ECO:0000313" key="3">
    <source>
        <dbReference type="Proteomes" id="UP001333818"/>
    </source>
</evidence>
<proteinExistence type="predicted"/>
<dbReference type="Pfam" id="PF22513">
    <property type="entry name" value="FitA-like_RHH"/>
    <property type="match status" value="1"/>
</dbReference>
<dbReference type="InterPro" id="IPR010985">
    <property type="entry name" value="Ribbon_hlx_hlx"/>
</dbReference>
<dbReference type="AlphaFoldDB" id="A0AAW9PSM4"/>